<evidence type="ECO:0008006" key="7">
    <source>
        <dbReference type="Google" id="ProtNLM"/>
    </source>
</evidence>
<dbReference type="InterPro" id="IPR036291">
    <property type="entry name" value="NAD(P)-bd_dom_sf"/>
</dbReference>
<keyword evidence="4" id="KW-0472">Membrane</keyword>
<dbReference type="Gene3D" id="3.40.50.720">
    <property type="entry name" value="NAD(P)-binding Rossmann-like Domain"/>
    <property type="match status" value="1"/>
</dbReference>
<gene>
    <name evidence="5" type="ORF">TIFTF001_046011</name>
</gene>
<dbReference type="InterPro" id="IPR002347">
    <property type="entry name" value="SDR_fam"/>
</dbReference>
<reference evidence="5" key="1">
    <citation type="submission" date="2023-07" db="EMBL/GenBank/DDBJ databases">
        <title>draft genome sequence of fig (Ficus carica).</title>
        <authorList>
            <person name="Takahashi T."/>
            <person name="Nishimura K."/>
        </authorList>
    </citation>
    <scope>NUCLEOTIDE SEQUENCE</scope>
</reference>
<dbReference type="EMBL" id="BTGU01004364">
    <property type="protein sequence ID" value="GMN25999.1"/>
    <property type="molecule type" value="Genomic_DNA"/>
</dbReference>
<comment type="caution">
    <text evidence="5">The sequence shown here is derived from an EMBL/GenBank/DDBJ whole genome shotgun (WGS) entry which is preliminary data.</text>
</comment>
<protein>
    <recommendedName>
        <fullName evidence="7">Tropinone reductase-like protein</fullName>
    </recommendedName>
</protein>
<dbReference type="PRINTS" id="PR00081">
    <property type="entry name" value="GDHRDH"/>
</dbReference>
<accession>A0AA87Z5E3</accession>
<evidence type="ECO:0000256" key="3">
    <source>
        <dbReference type="ARBA" id="ARBA00025714"/>
    </source>
</evidence>
<evidence type="ECO:0000256" key="1">
    <source>
        <dbReference type="ARBA" id="ARBA00022857"/>
    </source>
</evidence>
<keyword evidence="2" id="KW-0560">Oxidoreductase</keyword>
<keyword evidence="1" id="KW-0521">NADP</keyword>
<evidence type="ECO:0000256" key="2">
    <source>
        <dbReference type="ARBA" id="ARBA00023002"/>
    </source>
</evidence>
<evidence type="ECO:0000313" key="6">
    <source>
        <dbReference type="Proteomes" id="UP001187192"/>
    </source>
</evidence>
<name>A0AA87Z5E3_FICCA</name>
<keyword evidence="4" id="KW-1133">Transmembrane helix</keyword>
<organism evidence="5 6">
    <name type="scientific">Ficus carica</name>
    <name type="common">Common fig</name>
    <dbReference type="NCBI Taxonomy" id="3494"/>
    <lineage>
        <taxon>Eukaryota</taxon>
        <taxon>Viridiplantae</taxon>
        <taxon>Streptophyta</taxon>
        <taxon>Embryophyta</taxon>
        <taxon>Tracheophyta</taxon>
        <taxon>Spermatophyta</taxon>
        <taxon>Magnoliopsida</taxon>
        <taxon>eudicotyledons</taxon>
        <taxon>Gunneridae</taxon>
        <taxon>Pentapetalae</taxon>
        <taxon>rosids</taxon>
        <taxon>fabids</taxon>
        <taxon>Rosales</taxon>
        <taxon>Moraceae</taxon>
        <taxon>Ficeae</taxon>
        <taxon>Ficus</taxon>
    </lineage>
</organism>
<dbReference type="InterPro" id="IPR045000">
    <property type="entry name" value="TR"/>
</dbReference>
<dbReference type="PANTHER" id="PTHR42898:SF6">
    <property type="entry name" value="NADP-DEPENDENT MANNITOL DEHYDROGENASE"/>
    <property type="match status" value="1"/>
</dbReference>
<dbReference type="Proteomes" id="UP001187192">
    <property type="component" value="Unassembled WGS sequence"/>
</dbReference>
<sequence length="151" mass="16216">MKTNFESAYNMCQLAHPLLKSSRGSSVVFISSIAGLISLNTGSIYAAAKAALNQLTKYLACEWAKDNIRSNCVVPWVTRTSLIEHFVSNDKFMEAAISRTPMGRIAEPDDVSSLVAFLCLPAATYITGQIICVDGGFTVNGSFIPQNVGSS</sequence>
<dbReference type="Pfam" id="PF13561">
    <property type="entry name" value="adh_short_C2"/>
    <property type="match status" value="1"/>
</dbReference>
<dbReference type="GO" id="GO:0016491">
    <property type="term" value="F:oxidoreductase activity"/>
    <property type="evidence" value="ECO:0007669"/>
    <property type="project" value="UniProtKB-KW"/>
</dbReference>
<comment type="similarity">
    <text evidence="3">Belongs to the short-chain dehydrogenases/reductases (SDR) family. SDR65C subfamily.</text>
</comment>
<dbReference type="PANTHER" id="PTHR42898">
    <property type="entry name" value="TROPINONE REDUCTASE"/>
    <property type="match status" value="1"/>
</dbReference>
<proteinExistence type="inferred from homology"/>
<keyword evidence="4" id="KW-0812">Transmembrane</keyword>
<evidence type="ECO:0000313" key="5">
    <source>
        <dbReference type="EMBL" id="GMN25999.1"/>
    </source>
</evidence>
<feature type="transmembrane region" description="Helical" evidence="4">
    <location>
        <begin position="27"/>
        <end position="48"/>
    </location>
</feature>
<dbReference type="SUPFAM" id="SSF51735">
    <property type="entry name" value="NAD(P)-binding Rossmann-fold domains"/>
    <property type="match status" value="1"/>
</dbReference>
<keyword evidence="6" id="KW-1185">Reference proteome</keyword>
<evidence type="ECO:0000256" key="4">
    <source>
        <dbReference type="SAM" id="Phobius"/>
    </source>
</evidence>
<dbReference type="AlphaFoldDB" id="A0AA87Z5E3"/>